<name>A0A037ZP24_9RHOB</name>
<evidence type="ECO:0000313" key="2">
    <source>
        <dbReference type="Proteomes" id="UP000026249"/>
    </source>
</evidence>
<dbReference type="STRING" id="1454373.ACMU_06410"/>
<keyword evidence="2" id="KW-1185">Reference proteome</keyword>
<dbReference type="AlphaFoldDB" id="A0A037ZP24"/>
<protein>
    <submittedName>
        <fullName evidence="1">Uncharacterized protein</fullName>
    </submittedName>
</protein>
<proteinExistence type="predicted"/>
<sequence length="115" mass="12444">MTLVSPTGEDAAKAVLEAAERHYQRTIAALNNIIEDIALGHSARAKELKGALSDLGKAAQTAFDERSRVEKRIKAESGTAYDYALDFARARDEIGRRLACLQDAERADGVSGQPE</sequence>
<dbReference type="RefSeq" id="WP_051587984.1">
    <property type="nucleotide sequence ID" value="NZ_JFKE01000002.1"/>
</dbReference>
<comment type="caution">
    <text evidence="1">The sequence shown here is derived from an EMBL/GenBank/DDBJ whole genome shotgun (WGS) entry which is preliminary data.</text>
</comment>
<accession>A0A037ZP24</accession>
<dbReference type="EMBL" id="JFKE01000002">
    <property type="protein sequence ID" value="KAJ56571.1"/>
    <property type="molecule type" value="Genomic_DNA"/>
</dbReference>
<evidence type="ECO:0000313" key="1">
    <source>
        <dbReference type="EMBL" id="KAJ56571.1"/>
    </source>
</evidence>
<dbReference type="Proteomes" id="UP000026249">
    <property type="component" value="Unassembled WGS sequence"/>
</dbReference>
<dbReference type="OrthoDB" id="7873197at2"/>
<gene>
    <name evidence="1" type="ORF">ACMU_06410</name>
</gene>
<reference evidence="1 2" key="1">
    <citation type="submission" date="2014-03" db="EMBL/GenBank/DDBJ databases">
        <title>Draft Genome Sequence of Actibacterium mucosum KCTC 23349, a Marine Alphaproteobacterium with Complex Ionic Requirements Isolated from Mediterranean Seawater at Malvarrosa Beach, Valencia, Spain.</title>
        <authorList>
            <person name="Arahal D.R."/>
            <person name="Shao Z."/>
            <person name="Lai Q."/>
            <person name="Pujalte M.J."/>
        </authorList>
    </citation>
    <scope>NUCLEOTIDE SEQUENCE [LARGE SCALE GENOMIC DNA]</scope>
    <source>
        <strain evidence="1 2">KCTC 23349</strain>
    </source>
</reference>
<organism evidence="1 2">
    <name type="scientific">Actibacterium mucosum KCTC 23349</name>
    <dbReference type="NCBI Taxonomy" id="1454373"/>
    <lineage>
        <taxon>Bacteria</taxon>
        <taxon>Pseudomonadati</taxon>
        <taxon>Pseudomonadota</taxon>
        <taxon>Alphaproteobacteria</taxon>
        <taxon>Rhodobacterales</taxon>
        <taxon>Roseobacteraceae</taxon>
        <taxon>Actibacterium</taxon>
    </lineage>
</organism>